<feature type="region of interest" description="Disordered" evidence="1">
    <location>
        <begin position="1"/>
        <end position="43"/>
    </location>
</feature>
<evidence type="ECO:0000256" key="1">
    <source>
        <dbReference type="SAM" id="MobiDB-lite"/>
    </source>
</evidence>
<dbReference type="EMBL" id="FOOU01000005">
    <property type="protein sequence ID" value="SFG30091.1"/>
    <property type="molecule type" value="Genomic_DNA"/>
</dbReference>
<accession>A0A1I2QWR8</accession>
<evidence type="ECO:0000313" key="2">
    <source>
        <dbReference type="EMBL" id="SFG30091.1"/>
    </source>
</evidence>
<dbReference type="RefSeq" id="WP_090726959.1">
    <property type="nucleotide sequence ID" value="NZ_FOOU01000005.1"/>
</dbReference>
<protein>
    <recommendedName>
        <fullName evidence="4">Alpha-amylase</fullName>
    </recommendedName>
</protein>
<evidence type="ECO:0000313" key="3">
    <source>
        <dbReference type="Proteomes" id="UP000198623"/>
    </source>
</evidence>
<dbReference type="STRING" id="1045558.SAMN05216175_10561"/>
<feature type="compositionally biased region" description="Low complexity" evidence="1">
    <location>
        <begin position="1"/>
        <end position="36"/>
    </location>
</feature>
<keyword evidence="3" id="KW-1185">Reference proteome</keyword>
<name>A0A1I2QWR8_9GAMM</name>
<dbReference type="Proteomes" id="UP000198623">
    <property type="component" value="Unassembled WGS sequence"/>
</dbReference>
<evidence type="ECO:0008006" key="4">
    <source>
        <dbReference type="Google" id="ProtNLM"/>
    </source>
</evidence>
<reference evidence="3" key="1">
    <citation type="submission" date="2016-10" db="EMBL/GenBank/DDBJ databases">
        <authorList>
            <person name="Varghese N."/>
            <person name="Submissions S."/>
        </authorList>
    </citation>
    <scope>NUCLEOTIDE SEQUENCE [LARGE SCALE GENOMIC DNA]</scope>
    <source>
        <strain evidence="3">CGMCC 1.10971</strain>
    </source>
</reference>
<proteinExistence type="predicted"/>
<sequence>MSTKVNNNHKANIKNTNQGTSGNNVANGKANGNRGKQLNPNRK</sequence>
<gene>
    <name evidence="2" type="ORF">SAMN05216175_10561</name>
</gene>
<organism evidence="2 3">
    <name type="scientific">Neptunomonas qingdaonensis</name>
    <dbReference type="NCBI Taxonomy" id="1045558"/>
    <lineage>
        <taxon>Bacteria</taxon>
        <taxon>Pseudomonadati</taxon>
        <taxon>Pseudomonadota</taxon>
        <taxon>Gammaproteobacteria</taxon>
        <taxon>Oceanospirillales</taxon>
        <taxon>Oceanospirillaceae</taxon>
        <taxon>Neptunomonas</taxon>
    </lineage>
</organism>
<dbReference type="AlphaFoldDB" id="A0A1I2QWR8"/>